<sequence length="48" mass="5048">MLEHRTMRAVERSFAQAATHRASGRLTGAVADAFRAIGRCGVDASCAA</sequence>
<dbReference type="AlphaFoldDB" id="A0AAX3WAY8"/>
<protein>
    <submittedName>
        <fullName evidence="1">Uncharacterized protein</fullName>
    </submittedName>
</protein>
<evidence type="ECO:0000313" key="2">
    <source>
        <dbReference type="Proteomes" id="UP001223720"/>
    </source>
</evidence>
<gene>
    <name evidence="1" type="ORF">KEC54_19095</name>
</gene>
<reference evidence="1" key="1">
    <citation type="journal article" date="2022" name="Biotechnol. Bioprocess Eng.">
        <title>Pan-genome Analysis Reveals Comparative Genomic Features of Central Metabolic Pathways in Methylorubrum extorquens.</title>
        <authorList>
            <person name="Lee G.M."/>
            <person name="Scott-Nevros Z.K."/>
            <person name="Lee S.-M."/>
            <person name="Kim D."/>
        </authorList>
    </citation>
    <scope>NUCLEOTIDE SEQUENCE</scope>
    <source>
        <strain evidence="1">ATCC 55366</strain>
    </source>
</reference>
<dbReference type="Proteomes" id="UP001223720">
    <property type="component" value="Chromosome"/>
</dbReference>
<proteinExistence type="predicted"/>
<evidence type="ECO:0000313" key="1">
    <source>
        <dbReference type="EMBL" id="WHQ68477.1"/>
    </source>
</evidence>
<name>A0AAX3WAY8_METEX</name>
<dbReference type="RefSeq" id="WP_283535119.1">
    <property type="nucleotide sequence ID" value="NZ_CP073633.1"/>
</dbReference>
<organism evidence="1 2">
    <name type="scientific">Methylorubrum extorquens</name>
    <name type="common">Methylobacterium dichloromethanicum</name>
    <name type="synonym">Methylobacterium extorquens</name>
    <dbReference type="NCBI Taxonomy" id="408"/>
    <lineage>
        <taxon>Bacteria</taxon>
        <taxon>Pseudomonadati</taxon>
        <taxon>Pseudomonadota</taxon>
        <taxon>Alphaproteobacteria</taxon>
        <taxon>Hyphomicrobiales</taxon>
        <taxon>Methylobacteriaceae</taxon>
        <taxon>Methylorubrum</taxon>
    </lineage>
</organism>
<dbReference type="EMBL" id="CP073633">
    <property type="protein sequence ID" value="WHQ68477.1"/>
    <property type="molecule type" value="Genomic_DNA"/>
</dbReference>
<accession>A0AAX3WAY8</accession>